<dbReference type="SUPFAM" id="SSF46785">
    <property type="entry name" value="Winged helix' DNA-binding domain"/>
    <property type="match status" value="1"/>
</dbReference>
<gene>
    <name evidence="5" type="ORF">E1284_12065</name>
</gene>
<evidence type="ECO:0000313" key="6">
    <source>
        <dbReference type="Proteomes" id="UP000295431"/>
    </source>
</evidence>
<dbReference type="SUPFAM" id="SSF48008">
    <property type="entry name" value="GntR ligand-binding domain-like"/>
    <property type="match status" value="1"/>
</dbReference>
<keyword evidence="2" id="KW-0238">DNA-binding</keyword>
<evidence type="ECO:0000259" key="4">
    <source>
        <dbReference type="PROSITE" id="PS50949"/>
    </source>
</evidence>
<organism evidence="5 6">
    <name type="scientific">Actinomadura bangladeshensis</name>
    <dbReference type="NCBI Taxonomy" id="453573"/>
    <lineage>
        <taxon>Bacteria</taxon>
        <taxon>Bacillati</taxon>
        <taxon>Actinomycetota</taxon>
        <taxon>Actinomycetes</taxon>
        <taxon>Streptosporangiales</taxon>
        <taxon>Thermomonosporaceae</taxon>
        <taxon>Actinomadura</taxon>
    </lineage>
</organism>
<dbReference type="Gene3D" id="1.10.10.10">
    <property type="entry name" value="Winged helix-like DNA-binding domain superfamily/Winged helix DNA-binding domain"/>
    <property type="match status" value="1"/>
</dbReference>
<dbReference type="PROSITE" id="PS50949">
    <property type="entry name" value="HTH_GNTR"/>
    <property type="match status" value="1"/>
</dbReference>
<dbReference type="InterPro" id="IPR008920">
    <property type="entry name" value="TF_FadR/GntR_C"/>
</dbReference>
<dbReference type="AlphaFoldDB" id="A0A4R4P3W3"/>
<dbReference type="PRINTS" id="PR00035">
    <property type="entry name" value="HTHGNTR"/>
</dbReference>
<keyword evidence="1" id="KW-0805">Transcription regulation</keyword>
<comment type="caution">
    <text evidence="5">The sequence shown here is derived from an EMBL/GenBank/DDBJ whole genome shotgun (WGS) entry which is preliminary data.</text>
</comment>
<dbReference type="PANTHER" id="PTHR43537">
    <property type="entry name" value="TRANSCRIPTIONAL REGULATOR, GNTR FAMILY"/>
    <property type="match status" value="1"/>
</dbReference>
<evidence type="ECO:0000256" key="2">
    <source>
        <dbReference type="ARBA" id="ARBA00023125"/>
    </source>
</evidence>
<reference evidence="5 6" key="1">
    <citation type="submission" date="2019-03" db="EMBL/GenBank/DDBJ databases">
        <title>Draft genome sequences of novel Actinobacteria.</title>
        <authorList>
            <person name="Sahin N."/>
            <person name="Ay H."/>
            <person name="Saygin H."/>
        </authorList>
    </citation>
    <scope>NUCLEOTIDE SEQUENCE [LARGE SCALE GENOMIC DNA]</scope>
    <source>
        <strain evidence="5 6">DSM 45347</strain>
    </source>
</reference>
<sequence length="249" mass="27478">MDEPGTEPAGAPHSRRKGRVAERVVEELRAYIADNDLRPGDRLPPERVFMELLSVSRSSLREAVRVLSAMGSIEVVHGDGMYVTANSADGEPGRAMFDTREEHALRNLVETRLGVELAAVTALTHRGADADFDALAAMLDEQGANLKEDSSFVWEPLAFELAIASMSGNTWLCEIEERLRDAWVRLSSGLKATVGRHAEWHAEHVAILASMRTGNVAQAQRLVMAHLSLERFESDLAKRSRAGRSPNRR</sequence>
<dbReference type="Proteomes" id="UP000295431">
    <property type="component" value="Unassembled WGS sequence"/>
</dbReference>
<accession>A0A4R4P3W3</accession>
<protein>
    <submittedName>
        <fullName evidence="5">FadR family transcriptional regulator</fullName>
    </submittedName>
</protein>
<proteinExistence type="predicted"/>
<dbReference type="CDD" id="cd07377">
    <property type="entry name" value="WHTH_GntR"/>
    <property type="match status" value="1"/>
</dbReference>
<evidence type="ECO:0000256" key="3">
    <source>
        <dbReference type="ARBA" id="ARBA00023163"/>
    </source>
</evidence>
<dbReference type="Pfam" id="PF07729">
    <property type="entry name" value="FCD"/>
    <property type="match status" value="1"/>
</dbReference>
<name>A0A4R4P3W3_9ACTN</name>
<dbReference type="GO" id="GO:0003700">
    <property type="term" value="F:DNA-binding transcription factor activity"/>
    <property type="evidence" value="ECO:0007669"/>
    <property type="project" value="InterPro"/>
</dbReference>
<dbReference type="GO" id="GO:0003677">
    <property type="term" value="F:DNA binding"/>
    <property type="evidence" value="ECO:0007669"/>
    <property type="project" value="UniProtKB-KW"/>
</dbReference>
<feature type="domain" description="HTH gntR-type" evidence="4">
    <location>
        <begin position="18"/>
        <end position="86"/>
    </location>
</feature>
<evidence type="ECO:0000256" key="1">
    <source>
        <dbReference type="ARBA" id="ARBA00023015"/>
    </source>
</evidence>
<dbReference type="SMART" id="SM00895">
    <property type="entry name" value="FCD"/>
    <property type="match status" value="1"/>
</dbReference>
<dbReference type="SMART" id="SM00345">
    <property type="entry name" value="HTH_GNTR"/>
    <property type="match status" value="1"/>
</dbReference>
<dbReference type="InterPro" id="IPR011711">
    <property type="entry name" value="GntR_C"/>
</dbReference>
<dbReference type="Gene3D" id="1.20.120.530">
    <property type="entry name" value="GntR ligand-binding domain-like"/>
    <property type="match status" value="1"/>
</dbReference>
<keyword evidence="3" id="KW-0804">Transcription</keyword>
<keyword evidence="6" id="KW-1185">Reference proteome</keyword>
<dbReference type="InterPro" id="IPR000524">
    <property type="entry name" value="Tscrpt_reg_HTH_GntR"/>
</dbReference>
<evidence type="ECO:0000313" key="5">
    <source>
        <dbReference type="EMBL" id="TDC16589.1"/>
    </source>
</evidence>
<dbReference type="InterPro" id="IPR036388">
    <property type="entry name" value="WH-like_DNA-bd_sf"/>
</dbReference>
<dbReference type="PANTHER" id="PTHR43537:SF5">
    <property type="entry name" value="UXU OPERON TRANSCRIPTIONAL REGULATOR"/>
    <property type="match status" value="1"/>
</dbReference>
<dbReference type="OrthoDB" id="4535513at2"/>
<dbReference type="Pfam" id="PF00392">
    <property type="entry name" value="GntR"/>
    <property type="match status" value="1"/>
</dbReference>
<dbReference type="EMBL" id="SMJW01000047">
    <property type="protein sequence ID" value="TDC16589.1"/>
    <property type="molecule type" value="Genomic_DNA"/>
</dbReference>
<dbReference type="InterPro" id="IPR036390">
    <property type="entry name" value="WH_DNA-bd_sf"/>
</dbReference>